<dbReference type="PANTHER" id="PTHR39560:SF1">
    <property type="entry name" value="PROTEIN ADENYLYLTRANSFERASE FIC-RELATED"/>
    <property type="match status" value="1"/>
</dbReference>
<dbReference type="RefSeq" id="WP_379293801.1">
    <property type="nucleotide sequence ID" value="NZ_JBHTKX010000004.1"/>
</dbReference>
<reference evidence="10" key="1">
    <citation type="journal article" date="2019" name="Int. J. Syst. Evol. Microbiol.">
        <title>The Global Catalogue of Microorganisms (GCM) 10K type strain sequencing project: providing services to taxonomists for standard genome sequencing and annotation.</title>
        <authorList>
            <consortium name="The Broad Institute Genomics Platform"/>
            <consortium name="The Broad Institute Genome Sequencing Center for Infectious Disease"/>
            <person name="Wu L."/>
            <person name="Ma J."/>
        </authorList>
    </citation>
    <scope>NUCLEOTIDE SEQUENCE [LARGE SCALE GENOMIC DNA]</scope>
    <source>
        <strain evidence="10">CCUG 53519</strain>
    </source>
</reference>
<comment type="catalytic activity">
    <reaction evidence="7">
        <text>L-tyrosyl-[protein] + ATP = O-(5'-adenylyl)-L-tyrosyl-[protein] + diphosphate</text>
        <dbReference type="Rhea" id="RHEA:54288"/>
        <dbReference type="Rhea" id="RHEA-COMP:10136"/>
        <dbReference type="Rhea" id="RHEA-COMP:13846"/>
        <dbReference type="ChEBI" id="CHEBI:30616"/>
        <dbReference type="ChEBI" id="CHEBI:33019"/>
        <dbReference type="ChEBI" id="CHEBI:46858"/>
        <dbReference type="ChEBI" id="CHEBI:83624"/>
        <dbReference type="EC" id="2.7.7.108"/>
    </reaction>
</comment>
<sequence>MEEQLEKLKRENYLRGLVREEFARKIARIVNEINAAHPFIEGNGRTQRQWLRIVADQAGHSLTFRMGDWERWYEAPRIGFEQVKHGPMIELIKDCLEQENEYKKGNKRISLSSRLEEIRKEKGNILPQRQLQKRKILKDKFSPIN</sequence>
<dbReference type="PANTHER" id="PTHR39560">
    <property type="entry name" value="PROTEIN ADENYLYLTRANSFERASE FIC-RELATED"/>
    <property type="match status" value="1"/>
</dbReference>
<dbReference type="InterPro" id="IPR003812">
    <property type="entry name" value="Fido"/>
</dbReference>
<dbReference type="PROSITE" id="PS51459">
    <property type="entry name" value="FIDO"/>
    <property type="match status" value="1"/>
</dbReference>
<evidence type="ECO:0000256" key="2">
    <source>
        <dbReference type="ARBA" id="ARBA00022695"/>
    </source>
</evidence>
<dbReference type="EMBL" id="JBHTKX010000004">
    <property type="protein sequence ID" value="MFD1130564.1"/>
    <property type="molecule type" value="Genomic_DNA"/>
</dbReference>
<dbReference type="EC" id="2.7.7.108" evidence="5"/>
<feature type="domain" description="Fido" evidence="8">
    <location>
        <begin position="1"/>
        <end position="94"/>
    </location>
</feature>
<evidence type="ECO:0000259" key="8">
    <source>
        <dbReference type="PROSITE" id="PS51459"/>
    </source>
</evidence>
<dbReference type="InterPro" id="IPR036597">
    <property type="entry name" value="Fido-like_dom_sf"/>
</dbReference>
<keyword evidence="4" id="KW-0067">ATP-binding</keyword>
<keyword evidence="1" id="KW-0808">Transferase</keyword>
<name>A0ABW3PV76_9BACL</name>
<dbReference type="Gene3D" id="1.10.3290.10">
    <property type="entry name" value="Fido-like domain"/>
    <property type="match status" value="1"/>
</dbReference>
<dbReference type="Proteomes" id="UP001597169">
    <property type="component" value="Unassembled WGS sequence"/>
</dbReference>
<keyword evidence="10" id="KW-1185">Reference proteome</keyword>
<evidence type="ECO:0000256" key="1">
    <source>
        <dbReference type="ARBA" id="ARBA00022679"/>
    </source>
</evidence>
<comment type="caution">
    <text evidence="9">The sequence shown here is derived from an EMBL/GenBank/DDBJ whole genome shotgun (WGS) entry which is preliminary data.</text>
</comment>
<evidence type="ECO:0000313" key="9">
    <source>
        <dbReference type="EMBL" id="MFD1130564.1"/>
    </source>
</evidence>
<evidence type="ECO:0000256" key="7">
    <source>
        <dbReference type="ARBA" id="ARBA00048696"/>
    </source>
</evidence>
<dbReference type="SUPFAM" id="SSF140931">
    <property type="entry name" value="Fic-like"/>
    <property type="match status" value="1"/>
</dbReference>
<keyword evidence="2" id="KW-0548">Nucleotidyltransferase</keyword>
<keyword evidence="3" id="KW-0547">Nucleotide-binding</keyword>
<proteinExistence type="predicted"/>
<comment type="catalytic activity">
    <reaction evidence="6">
        <text>L-threonyl-[protein] + ATP = 3-O-(5'-adenylyl)-L-threonyl-[protein] + diphosphate</text>
        <dbReference type="Rhea" id="RHEA:54292"/>
        <dbReference type="Rhea" id="RHEA-COMP:11060"/>
        <dbReference type="Rhea" id="RHEA-COMP:13847"/>
        <dbReference type="ChEBI" id="CHEBI:30013"/>
        <dbReference type="ChEBI" id="CHEBI:30616"/>
        <dbReference type="ChEBI" id="CHEBI:33019"/>
        <dbReference type="ChEBI" id="CHEBI:138113"/>
        <dbReference type="EC" id="2.7.7.108"/>
    </reaction>
</comment>
<evidence type="ECO:0000256" key="4">
    <source>
        <dbReference type="ARBA" id="ARBA00022840"/>
    </source>
</evidence>
<accession>A0ABW3PV76</accession>
<evidence type="ECO:0000313" key="10">
    <source>
        <dbReference type="Proteomes" id="UP001597169"/>
    </source>
</evidence>
<protein>
    <recommendedName>
        <fullName evidence="5">protein adenylyltransferase</fullName>
        <ecNumber evidence="5">2.7.7.108</ecNumber>
    </recommendedName>
</protein>
<organism evidence="9 10">
    <name type="scientific">Paenibacillus provencensis</name>
    <dbReference type="NCBI Taxonomy" id="441151"/>
    <lineage>
        <taxon>Bacteria</taxon>
        <taxon>Bacillati</taxon>
        <taxon>Bacillota</taxon>
        <taxon>Bacilli</taxon>
        <taxon>Bacillales</taxon>
        <taxon>Paenibacillaceae</taxon>
        <taxon>Paenibacillus</taxon>
    </lineage>
</organism>
<evidence type="ECO:0000256" key="6">
    <source>
        <dbReference type="ARBA" id="ARBA00047939"/>
    </source>
</evidence>
<gene>
    <name evidence="9" type="ORF">ACFQ3J_20680</name>
</gene>
<dbReference type="Pfam" id="PF02661">
    <property type="entry name" value="Fic"/>
    <property type="match status" value="1"/>
</dbReference>
<evidence type="ECO:0000256" key="5">
    <source>
        <dbReference type="ARBA" id="ARBA00034531"/>
    </source>
</evidence>
<evidence type="ECO:0000256" key="3">
    <source>
        <dbReference type="ARBA" id="ARBA00022741"/>
    </source>
</evidence>